<keyword evidence="2" id="KW-1185">Reference proteome</keyword>
<name>A0A397J6K9_9GLOM</name>
<accession>A0A397J6K9</accession>
<dbReference type="Proteomes" id="UP000266861">
    <property type="component" value="Unassembled WGS sequence"/>
</dbReference>
<evidence type="ECO:0000313" key="2">
    <source>
        <dbReference type="Proteomes" id="UP000266861"/>
    </source>
</evidence>
<organism evidence="1 2">
    <name type="scientific">Diversispora epigaea</name>
    <dbReference type="NCBI Taxonomy" id="1348612"/>
    <lineage>
        <taxon>Eukaryota</taxon>
        <taxon>Fungi</taxon>
        <taxon>Fungi incertae sedis</taxon>
        <taxon>Mucoromycota</taxon>
        <taxon>Glomeromycotina</taxon>
        <taxon>Glomeromycetes</taxon>
        <taxon>Diversisporales</taxon>
        <taxon>Diversisporaceae</taxon>
        <taxon>Diversispora</taxon>
    </lineage>
</organism>
<dbReference type="OrthoDB" id="10353613at2759"/>
<proteinExistence type="predicted"/>
<evidence type="ECO:0000313" key="1">
    <source>
        <dbReference type="EMBL" id="RHZ82652.1"/>
    </source>
</evidence>
<gene>
    <name evidence="1" type="ORF">Glove_106g16</name>
</gene>
<reference evidence="1 2" key="1">
    <citation type="submission" date="2018-08" db="EMBL/GenBank/DDBJ databases">
        <title>Genome and evolution of the arbuscular mycorrhizal fungus Diversispora epigaea (formerly Glomus versiforme) and its bacterial endosymbionts.</title>
        <authorList>
            <person name="Sun X."/>
            <person name="Fei Z."/>
            <person name="Harrison M."/>
        </authorList>
    </citation>
    <scope>NUCLEOTIDE SEQUENCE [LARGE SCALE GENOMIC DNA]</scope>
    <source>
        <strain evidence="1 2">IT104</strain>
    </source>
</reference>
<sequence>MTKVNHAFQFLNDNRHFIELHLQKSKYPEIINKLLHAEEIMASENPRISKHESKAYQIFKYYEPYHIHAQFRVCDYEFNEICHSYYNKNNKNNNDDDDHYNNINNLQIQQLIQRLQKPIQHNYHHAKYLLSGIYFLNPNTKAESDKLLKEVANWELVVEEEQKVYINAEARIEYAFDCLVKNERNYELGRRFLYDAYCTNDEVLCERVKRFMRDCSISFNKPVPEWAK</sequence>
<dbReference type="AlphaFoldDB" id="A0A397J6K9"/>
<dbReference type="EMBL" id="PQFF01000099">
    <property type="protein sequence ID" value="RHZ82652.1"/>
    <property type="molecule type" value="Genomic_DNA"/>
</dbReference>
<protein>
    <submittedName>
        <fullName evidence="1">Uncharacterized protein</fullName>
    </submittedName>
</protein>
<comment type="caution">
    <text evidence="1">The sequence shown here is derived from an EMBL/GenBank/DDBJ whole genome shotgun (WGS) entry which is preliminary data.</text>
</comment>